<keyword evidence="9 15" id="KW-0540">Nuclease</keyword>
<dbReference type="Gene3D" id="3.30.160.20">
    <property type="match status" value="1"/>
</dbReference>
<dbReference type="InterPro" id="IPR014720">
    <property type="entry name" value="dsRBD_dom"/>
</dbReference>
<dbReference type="FunFam" id="3.30.160.20:FF:000003">
    <property type="entry name" value="Ribonuclease 3"/>
    <property type="match status" value="1"/>
</dbReference>
<comment type="similarity">
    <text evidence="3">Belongs to the ribonuclease III family.</text>
</comment>
<keyword evidence="15" id="KW-0699">rRNA-binding</keyword>
<dbReference type="Pfam" id="PF14622">
    <property type="entry name" value="Ribonucleas_3_3"/>
    <property type="match status" value="1"/>
</dbReference>
<evidence type="ECO:0000256" key="4">
    <source>
        <dbReference type="ARBA" id="ARBA00011738"/>
    </source>
</evidence>
<keyword evidence="10 15" id="KW-0479">Metal-binding</keyword>
<keyword evidence="14 15" id="KW-0694">RNA-binding</keyword>
<dbReference type="InterPro" id="IPR036389">
    <property type="entry name" value="RNase_III_sf"/>
</dbReference>
<evidence type="ECO:0000256" key="5">
    <source>
        <dbReference type="ARBA" id="ARBA00022490"/>
    </source>
</evidence>
<dbReference type="GO" id="GO:0010468">
    <property type="term" value="P:regulation of gene expression"/>
    <property type="evidence" value="ECO:0007669"/>
    <property type="project" value="TreeGrafter"/>
</dbReference>
<evidence type="ECO:0000256" key="15">
    <source>
        <dbReference type="HAMAP-Rule" id="MF_00104"/>
    </source>
</evidence>
<dbReference type="OrthoDB" id="9805026at2"/>
<evidence type="ECO:0000256" key="10">
    <source>
        <dbReference type="ARBA" id="ARBA00022723"/>
    </source>
</evidence>
<dbReference type="PANTHER" id="PTHR11207">
    <property type="entry name" value="RIBONUCLEASE III"/>
    <property type="match status" value="1"/>
</dbReference>
<evidence type="ECO:0000256" key="3">
    <source>
        <dbReference type="ARBA" id="ARBA00010183"/>
    </source>
</evidence>
<comment type="catalytic activity">
    <reaction evidence="1 15">
        <text>Endonucleolytic cleavage to 5'-phosphomonoester.</text>
        <dbReference type="EC" id="3.1.26.3"/>
    </reaction>
</comment>
<dbReference type="HAMAP" id="MF_00104">
    <property type="entry name" value="RNase_III"/>
    <property type="match status" value="1"/>
</dbReference>
<dbReference type="EMBL" id="CP041186">
    <property type="protein sequence ID" value="QDG54156.1"/>
    <property type="molecule type" value="Genomic_DNA"/>
</dbReference>
<evidence type="ECO:0000256" key="1">
    <source>
        <dbReference type="ARBA" id="ARBA00000109"/>
    </source>
</evidence>
<dbReference type="SMART" id="SM00358">
    <property type="entry name" value="DSRM"/>
    <property type="match status" value="1"/>
</dbReference>
<dbReference type="Gene3D" id="1.10.1520.10">
    <property type="entry name" value="Ribonuclease III domain"/>
    <property type="match status" value="1"/>
</dbReference>
<feature type="domain" description="RNase III" evidence="18">
    <location>
        <begin position="20"/>
        <end position="148"/>
    </location>
</feature>
<dbReference type="InterPro" id="IPR000999">
    <property type="entry name" value="RNase_III_dom"/>
</dbReference>
<comment type="function">
    <text evidence="15">Digests double-stranded RNA. Involved in the processing of primary rRNA transcript to yield the immediate precursors to the large and small rRNAs (23S and 16S). Processes some mRNAs, and tRNAs when they are encoded in the rRNA operon. Processes pre-crRNA and tracrRNA of type II CRISPR loci if present in the organism.</text>
</comment>
<dbReference type="AlphaFoldDB" id="A0A4Y6Q0Q1"/>
<dbReference type="GO" id="GO:0005737">
    <property type="term" value="C:cytoplasm"/>
    <property type="evidence" value="ECO:0007669"/>
    <property type="project" value="UniProtKB-SubCell"/>
</dbReference>
<comment type="subcellular location">
    <subcellularLocation>
        <location evidence="2 15">Cytoplasm</location>
    </subcellularLocation>
</comment>
<dbReference type="GO" id="GO:0046872">
    <property type="term" value="F:metal ion binding"/>
    <property type="evidence" value="ECO:0007669"/>
    <property type="project" value="UniProtKB-KW"/>
</dbReference>
<dbReference type="GO" id="GO:0006364">
    <property type="term" value="P:rRNA processing"/>
    <property type="evidence" value="ECO:0007669"/>
    <property type="project" value="UniProtKB-UniRule"/>
</dbReference>
<dbReference type="Pfam" id="PF00035">
    <property type="entry name" value="dsrm"/>
    <property type="match status" value="1"/>
</dbReference>
<dbReference type="SMART" id="SM00535">
    <property type="entry name" value="RIBOc"/>
    <property type="match status" value="1"/>
</dbReference>
<feature type="domain" description="DRBM" evidence="17">
    <location>
        <begin position="175"/>
        <end position="244"/>
    </location>
</feature>
<evidence type="ECO:0000256" key="16">
    <source>
        <dbReference type="SAM" id="MobiDB-lite"/>
    </source>
</evidence>
<dbReference type="FunFam" id="1.10.1520.10:FF:000001">
    <property type="entry name" value="Ribonuclease 3"/>
    <property type="match status" value="1"/>
</dbReference>
<evidence type="ECO:0000259" key="18">
    <source>
        <dbReference type="PROSITE" id="PS50142"/>
    </source>
</evidence>
<organism evidence="19 20">
    <name type="scientific">Persicimonas caeni</name>
    <dbReference type="NCBI Taxonomy" id="2292766"/>
    <lineage>
        <taxon>Bacteria</taxon>
        <taxon>Deltaproteobacteria</taxon>
        <taxon>Bradymonadales</taxon>
        <taxon>Bradymonadaceae</taxon>
        <taxon>Persicimonas</taxon>
    </lineage>
</organism>
<feature type="active site" evidence="15">
    <location>
        <position position="137"/>
    </location>
</feature>
<keyword evidence="13 15" id="KW-0460">Magnesium</keyword>
<dbReference type="PROSITE" id="PS00517">
    <property type="entry name" value="RNASE_3_1"/>
    <property type="match status" value="1"/>
</dbReference>
<evidence type="ECO:0000256" key="8">
    <source>
        <dbReference type="ARBA" id="ARBA00022694"/>
    </source>
</evidence>
<evidence type="ECO:0000256" key="13">
    <source>
        <dbReference type="ARBA" id="ARBA00022842"/>
    </source>
</evidence>
<sequence length="249" mass="27433">MTAETRQNASDEAFDHTEALEELEEKLGYRFEDRTVLERALTHRSFANEVEQNAGDNQRLEFLGDAVLGLIVANELFHRDREVQEGALSTRQAQMVCEPTLADLARELELGRFLRLGRGESTSGGRDKSSLLADAYEALLAAIYLDGGLDAAQEVVIGHLGEALREVHETSAPTDYKSRLQTVVQREKSVQPHYRIIDESGPPHDKVFVAEVCVDGRPLGAGRGRSKKEAEQHAAEEALETLGADHGSD</sequence>
<dbReference type="SUPFAM" id="SSF69065">
    <property type="entry name" value="RNase III domain-like"/>
    <property type="match status" value="1"/>
</dbReference>
<evidence type="ECO:0000313" key="19">
    <source>
        <dbReference type="EMBL" id="QDG54156.1"/>
    </source>
</evidence>
<dbReference type="CDD" id="cd00593">
    <property type="entry name" value="RIBOc"/>
    <property type="match status" value="1"/>
</dbReference>
<feature type="binding site" evidence="15">
    <location>
        <position position="134"/>
    </location>
    <ligand>
        <name>Mg(2+)</name>
        <dbReference type="ChEBI" id="CHEBI:18420"/>
    </ligand>
</feature>
<accession>A0A5B8YEW1</accession>
<dbReference type="Proteomes" id="UP000315995">
    <property type="component" value="Chromosome"/>
</dbReference>
<feature type="compositionally biased region" description="Basic and acidic residues" evidence="16">
    <location>
        <begin position="227"/>
        <end position="236"/>
    </location>
</feature>
<evidence type="ECO:0000256" key="14">
    <source>
        <dbReference type="ARBA" id="ARBA00022884"/>
    </source>
</evidence>
<dbReference type="GO" id="GO:0006397">
    <property type="term" value="P:mRNA processing"/>
    <property type="evidence" value="ECO:0007669"/>
    <property type="project" value="UniProtKB-UniRule"/>
</dbReference>
<keyword evidence="11 15" id="KW-0255">Endonuclease</keyword>
<evidence type="ECO:0000313" key="20">
    <source>
        <dbReference type="Proteomes" id="UP000315995"/>
    </source>
</evidence>
<dbReference type="GO" id="GO:0004525">
    <property type="term" value="F:ribonuclease III activity"/>
    <property type="evidence" value="ECO:0007669"/>
    <property type="project" value="UniProtKB-UniRule"/>
</dbReference>
<keyword evidence="7 15" id="KW-0507">mRNA processing</keyword>
<dbReference type="InterPro" id="IPR011907">
    <property type="entry name" value="RNase_III"/>
</dbReference>
<dbReference type="PROSITE" id="PS50137">
    <property type="entry name" value="DS_RBD"/>
    <property type="match status" value="1"/>
</dbReference>
<evidence type="ECO:0000256" key="9">
    <source>
        <dbReference type="ARBA" id="ARBA00022722"/>
    </source>
</evidence>
<feature type="binding site" evidence="15">
    <location>
        <position position="137"/>
    </location>
    <ligand>
        <name>Mg(2+)</name>
        <dbReference type="ChEBI" id="CHEBI:18420"/>
    </ligand>
</feature>
<keyword evidence="8 15" id="KW-0819">tRNA processing</keyword>
<feature type="active site" evidence="15">
    <location>
        <position position="65"/>
    </location>
</feature>
<comment type="cofactor">
    <cofactor evidence="15">
        <name>Mg(2+)</name>
        <dbReference type="ChEBI" id="CHEBI:18420"/>
    </cofactor>
</comment>
<dbReference type="SUPFAM" id="SSF54768">
    <property type="entry name" value="dsRNA-binding domain-like"/>
    <property type="match status" value="1"/>
</dbReference>
<dbReference type="PANTHER" id="PTHR11207:SF0">
    <property type="entry name" value="RIBONUCLEASE 3"/>
    <property type="match status" value="1"/>
</dbReference>
<dbReference type="GO" id="GO:0019843">
    <property type="term" value="F:rRNA binding"/>
    <property type="evidence" value="ECO:0007669"/>
    <property type="project" value="UniProtKB-KW"/>
</dbReference>
<reference evidence="19 20" key="1">
    <citation type="submission" date="2019-06" db="EMBL/GenBank/DDBJ databases">
        <title>Persicimonas caeni gen. nov., sp. nov., a predatory bacterium isolated from solar saltern.</title>
        <authorList>
            <person name="Wang S."/>
        </authorList>
    </citation>
    <scope>NUCLEOTIDE SEQUENCE [LARGE SCALE GENOMIC DNA]</scope>
    <source>
        <strain evidence="19 20">YN101</strain>
    </source>
</reference>
<protein>
    <recommendedName>
        <fullName evidence="15">Ribonuclease 3</fullName>
        <ecNumber evidence="15">3.1.26.3</ecNumber>
    </recommendedName>
    <alternativeName>
        <fullName evidence="15">Ribonuclease III</fullName>
        <shortName evidence="15">RNase III</shortName>
    </alternativeName>
</protein>
<evidence type="ECO:0000256" key="12">
    <source>
        <dbReference type="ARBA" id="ARBA00022801"/>
    </source>
</evidence>
<dbReference type="RefSeq" id="WP_141200600.1">
    <property type="nucleotide sequence ID" value="NZ_CP041186.1"/>
</dbReference>
<accession>A0A4Y6Q0Q1</accession>
<gene>
    <name evidence="15 19" type="primary">rnc</name>
    <name evidence="19" type="ORF">FIV42_26465</name>
</gene>
<keyword evidence="20" id="KW-1185">Reference proteome</keyword>
<dbReference type="GO" id="GO:0003725">
    <property type="term" value="F:double-stranded RNA binding"/>
    <property type="evidence" value="ECO:0007669"/>
    <property type="project" value="TreeGrafter"/>
</dbReference>
<dbReference type="EC" id="3.1.26.3" evidence="15"/>
<dbReference type="PROSITE" id="PS50142">
    <property type="entry name" value="RNASE_3_2"/>
    <property type="match status" value="1"/>
</dbReference>
<evidence type="ECO:0000259" key="17">
    <source>
        <dbReference type="PROSITE" id="PS50137"/>
    </source>
</evidence>
<dbReference type="GO" id="GO:0042802">
    <property type="term" value="F:identical protein binding"/>
    <property type="evidence" value="ECO:0007669"/>
    <property type="project" value="UniProtKB-ARBA"/>
</dbReference>
<proteinExistence type="inferred from homology"/>
<comment type="subunit">
    <text evidence="4 15">Homodimer.</text>
</comment>
<dbReference type="NCBIfam" id="TIGR02191">
    <property type="entry name" value="RNaseIII"/>
    <property type="match status" value="1"/>
</dbReference>
<feature type="region of interest" description="Disordered" evidence="16">
    <location>
        <begin position="218"/>
        <end position="249"/>
    </location>
</feature>
<evidence type="ECO:0000256" key="7">
    <source>
        <dbReference type="ARBA" id="ARBA00022664"/>
    </source>
</evidence>
<evidence type="ECO:0000256" key="2">
    <source>
        <dbReference type="ARBA" id="ARBA00004496"/>
    </source>
</evidence>
<evidence type="ECO:0000256" key="11">
    <source>
        <dbReference type="ARBA" id="ARBA00022759"/>
    </source>
</evidence>
<evidence type="ECO:0000256" key="6">
    <source>
        <dbReference type="ARBA" id="ARBA00022552"/>
    </source>
</evidence>
<feature type="binding site" evidence="15">
    <location>
        <position position="61"/>
    </location>
    <ligand>
        <name>Mg(2+)</name>
        <dbReference type="ChEBI" id="CHEBI:18420"/>
    </ligand>
</feature>
<dbReference type="GO" id="GO:0008033">
    <property type="term" value="P:tRNA processing"/>
    <property type="evidence" value="ECO:0007669"/>
    <property type="project" value="UniProtKB-KW"/>
</dbReference>
<keyword evidence="5 15" id="KW-0963">Cytoplasm</keyword>
<dbReference type="CDD" id="cd10845">
    <property type="entry name" value="DSRM_RNAse_III_family"/>
    <property type="match status" value="1"/>
</dbReference>
<keyword evidence="12 15" id="KW-0378">Hydrolase</keyword>
<keyword evidence="6 15" id="KW-0698">rRNA processing</keyword>
<name>A0A4Y6Q0Q1_PERCE</name>